<protein>
    <recommendedName>
        <fullName evidence="6">Lipoprotein</fullName>
    </recommendedName>
</protein>
<keyword evidence="5" id="KW-1185">Reference proteome</keyword>
<feature type="signal peptide" evidence="1">
    <location>
        <begin position="1"/>
        <end position="24"/>
    </location>
</feature>
<feature type="domain" description="DUF7373" evidence="3">
    <location>
        <begin position="261"/>
        <end position="400"/>
    </location>
</feature>
<dbReference type="EMBL" id="JBHSBA010000003">
    <property type="protein sequence ID" value="MFC4124787.1"/>
    <property type="molecule type" value="Genomic_DNA"/>
</dbReference>
<reference evidence="5" key="1">
    <citation type="journal article" date="2019" name="Int. J. Syst. Evol. Microbiol.">
        <title>The Global Catalogue of Microorganisms (GCM) 10K type strain sequencing project: providing services to taxonomists for standard genome sequencing and annotation.</title>
        <authorList>
            <consortium name="The Broad Institute Genomics Platform"/>
            <consortium name="The Broad Institute Genome Sequencing Center for Infectious Disease"/>
            <person name="Wu L."/>
            <person name="Ma J."/>
        </authorList>
    </citation>
    <scope>NUCLEOTIDE SEQUENCE [LARGE SCALE GENOMIC DNA]</scope>
    <source>
        <strain evidence="5">CGMCC 4.7204</strain>
    </source>
</reference>
<evidence type="ECO:0000313" key="4">
    <source>
        <dbReference type="EMBL" id="MFC4124787.1"/>
    </source>
</evidence>
<proteinExistence type="predicted"/>
<sequence length="401" mass="43938">MRTRAMSRTAGLALAAALIATVTACGTGDEPQATATDPPIDISTLDVGGYATQPREVGTVANMDQARFIEAERLGDHVPTPADIDPRFVHANQWIATVFIDAEASLGKIMAVDRFDEIAPDFIGGFVSSAQTAPDNKGIDMVNAVMIFPDEAEAASAAAELERLDFGYAPNNQPIEIPGYPAAKAHWQPDQQSIGSWYATGHLVIYTWLYDYLKIWLEKVDKQALLDLTRQSLDTIVGSVAEFTPTPVDQLMTLQRDRDGMLGRTAPRPREDSWLNPPGVYAGRTARHFSSDPESTTKMITDNGVDLYANDGSEVFRARDIAGAQAVRDELGGLTRKFTTAEAPKNLPVARCKEYIGRERLAVRFYCAVSYDRYAAFVWSNQLLDVQQRISAQYALLVNAA</sequence>
<gene>
    <name evidence="4" type="ORF">ACFOW8_07610</name>
</gene>
<evidence type="ECO:0000256" key="1">
    <source>
        <dbReference type="SAM" id="SignalP"/>
    </source>
</evidence>
<evidence type="ECO:0008006" key="6">
    <source>
        <dbReference type="Google" id="ProtNLM"/>
    </source>
</evidence>
<dbReference type="PROSITE" id="PS51257">
    <property type="entry name" value="PROKAR_LIPOPROTEIN"/>
    <property type="match status" value="1"/>
</dbReference>
<evidence type="ECO:0000259" key="2">
    <source>
        <dbReference type="Pfam" id="PF24088"/>
    </source>
</evidence>
<dbReference type="Pfam" id="PF24092">
    <property type="entry name" value="DUF7373_C"/>
    <property type="match status" value="1"/>
</dbReference>
<name>A0ABV8L1U1_9NOCA</name>
<dbReference type="InterPro" id="IPR056463">
    <property type="entry name" value="DUF7373_C"/>
</dbReference>
<evidence type="ECO:0000259" key="3">
    <source>
        <dbReference type="Pfam" id="PF24092"/>
    </source>
</evidence>
<organism evidence="4 5">
    <name type="scientific">Nocardia rhizosphaerae</name>
    <dbReference type="NCBI Taxonomy" id="1691571"/>
    <lineage>
        <taxon>Bacteria</taxon>
        <taxon>Bacillati</taxon>
        <taxon>Actinomycetota</taxon>
        <taxon>Actinomycetes</taxon>
        <taxon>Mycobacteriales</taxon>
        <taxon>Nocardiaceae</taxon>
        <taxon>Nocardia</taxon>
    </lineage>
</organism>
<dbReference type="Pfam" id="PF24088">
    <property type="entry name" value="DUF7373"/>
    <property type="match status" value="1"/>
</dbReference>
<dbReference type="Proteomes" id="UP001595767">
    <property type="component" value="Unassembled WGS sequence"/>
</dbReference>
<comment type="caution">
    <text evidence="4">The sequence shown here is derived from an EMBL/GenBank/DDBJ whole genome shotgun (WGS) entry which is preliminary data.</text>
</comment>
<feature type="domain" description="DUF7373" evidence="2">
    <location>
        <begin position="58"/>
        <end position="255"/>
    </location>
</feature>
<dbReference type="RefSeq" id="WP_378547458.1">
    <property type="nucleotide sequence ID" value="NZ_JBHSBA010000003.1"/>
</dbReference>
<dbReference type="InterPro" id="IPR055797">
    <property type="entry name" value="DUF7373"/>
</dbReference>
<accession>A0ABV8L1U1</accession>
<feature type="chain" id="PRO_5046949472" description="Lipoprotein" evidence="1">
    <location>
        <begin position="25"/>
        <end position="401"/>
    </location>
</feature>
<evidence type="ECO:0000313" key="5">
    <source>
        <dbReference type="Proteomes" id="UP001595767"/>
    </source>
</evidence>
<keyword evidence="1" id="KW-0732">Signal</keyword>